<feature type="domain" description="C2H2-type" evidence="12">
    <location>
        <begin position="301"/>
        <end position="328"/>
    </location>
</feature>
<dbReference type="KEGG" id="emc:129327206"/>
<keyword evidence="8" id="KW-0804">Transcription</keyword>
<keyword evidence="4" id="KW-0677">Repeat</keyword>
<dbReference type="SUPFAM" id="SSF47353">
    <property type="entry name" value="Retrovirus capsid dimerization domain-like"/>
    <property type="match status" value="1"/>
</dbReference>
<dbReference type="PROSITE" id="PS50805">
    <property type="entry name" value="KRAB"/>
    <property type="match status" value="1"/>
</dbReference>
<dbReference type="Gene3D" id="6.10.140.140">
    <property type="match status" value="1"/>
</dbReference>
<evidence type="ECO:0000256" key="8">
    <source>
        <dbReference type="ARBA" id="ARBA00023163"/>
    </source>
</evidence>
<evidence type="ECO:0000256" key="1">
    <source>
        <dbReference type="ARBA" id="ARBA00003767"/>
    </source>
</evidence>
<dbReference type="GO" id="GO:0000981">
    <property type="term" value="F:DNA-binding transcription factor activity, RNA polymerase II-specific"/>
    <property type="evidence" value="ECO:0007669"/>
    <property type="project" value="TreeGrafter"/>
</dbReference>
<dbReference type="FunFam" id="3.30.160.60:FF:000250">
    <property type="entry name" value="zinc finger protein 197 isoform X1"/>
    <property type="match status" value="1"/>
</dbReference>
<dbReference type="SMART" id="SM00355">
    <property type="entry name" value="ZnF_C2H2"/>
    <property type="match status" value="8"/>
</dbReference>
<evidence type="ECO:0000256" key="7">
    <source>
        <dbReference type="ARBA" id="ARBA00023015"/>
    </source>
</evidence>
<dbReference type="FunFam" id="3.30.160.60:FF:001297">
    <property type="entry name" value="Zinc finger and SCAN domain-containing protein 2"/>
    <property type="match status" value="1"/>
</dbReference>
<dbReference type="CDD" id="cd07765">
    <property type="entry name" value="KRAB_A-box"/>
    <property type="match status" value="1"/>
</dbReference>
<dbReference type="FunFam" id="3.30.160.60:FF:000358">
    <property type="entry name" value="zinc finger protein 24"/>
    <property type="match status" value="1"/>
</dbReference>
<keyword evidence="3" id="KW-0479">Metal-binding</keyword>
<dbReference type="InterPro" id="IPR001909">
    <property type="entry name" value="KRAB"/>
</dbReference>
<keyword evidence="7" id="KW-0805">Transcription regulation</keyword>
<organism evidence="15 16">
    <name type="scientific">Eublepharis macularius</name>
    <name type="common">Leopard gecko</name>
    <name type="synonym">Cyrtodactylus macularius</name>
    <dbReference type="NCBI Taxonomy" id="481883"/>
    <lineage>
        <taxon>Eukaryota</taxon>
        <taxon>Metazoa</taxon>
        <taxon>Chordata</taxon>
        <taxon>Craniata</taxon>
        <taxon>Vertebrata</taxon>
        <taxon>Euteleostomi</taxon>
        <taxon>Lepidosauria</taxon>
        <taxon>Squamata</taxon>
        <taxon>Bifurcata</taxon>
        <taxon>Gekkota</taxon>
        <taxon>Eublepharidae</taxon>
        <taxon>Eublepharinae</taxon>
        <taxon>Eublepharis</taxon>
    </lineage>
</organism>
<keyword evidence="9" id="KW-0539">Nucleus</keyword>
<dbReference type="RefSeq" id="XP_054831666.1">
    <property type="nucleotide sequence ID" value="XM_054975691.1"/>
</dbReference>
<accession>A0AA97J656</accession>
<feature type="domain" description="C2H2-type" evidence="12">
    <location>
        <begin position="273"/>
        <end position="300"/>
    </location>
</feature>
<dbReference type="InterPro" id="IPR013087">
    <property type="entry name" value="Znf_C2H2_type"/>
</dbReference>
<dbReference type="GeneID" id="129327206"/>
<evidence type="ECO:0000256" key="6">
    <source>
        <dbReference type="ARBA" id="ARBA00022833"/>
    </source>
</evidence>
<feature type="domain" description="C2H2-type" evidence="12">
    <location>
        <begin position="357"/>
        <end position="384"/>
    </location>
</feature>
<dbReference type="CDD" id="cd07936">
    <property type="entry name" value="SCAN"/>
    <property type="match status" value="1"/>
</dbReference>
<keyword evidence="5 10" id="KW-0863">Zinc-finger</keyword>
<dbReference type="PROSITE" id="PS50804">
    <property type="entry name" value="SCAN_BOX"/>
    <property type="match status" value="1"/>
</dbReference>
<dbReference type="Proteomes" id="UP001190640">
    <property type="component" value="Chromosome 4"/>
</dbReference>
<name>A0AA97J656_EUBMA</name>
<comment type="subcellular location">
    <subcellularLocation>
        <location evidence="2">Nucleus</location>
    </subcellularLocation>
</comment>
<dbReference type="AlphaFoldDB" id="A0AA97J656"/>
<dbReference type="InterPro" id="IPR038269">
    <property type="entry name" value="SCAN_sf"/>
</dbReference>
<dbReference type="GO" id="GO:0000977">
    <property type="term" value="F:RNA polymerase II transcription regulatory region sequence-specific DNA binding"/>
    <property type="evidence" value="ECO:0007669"/>
    <property type="project" value="TreeGrafter"/>
</dbReference>
<dbReference type="PANTHER" id="PTHR24381">
    <property type="entry name" value="ZINC FINGER PROTEIN"/>
    <property type="match status" value="1"/>
</dbReference>
<dbReference type="Pfam" id="PF00096">
    <property type="entry name" value="zf-C2H2"/>
    <property type="match status" value="8"/>
</dbReference>
<comment type="function">
    <text evidence="1">May be involved in transcriptional regulation.</text>
</comment>
<dbReference type="GO" id="GO:0005634">
    <property type="term" value="C:nucleus"/>
    <property type="evidence" value="ECO:0007669"/>
    <property type="project" value="UniProtKB-SubCell"/>
</dbReference>
<feature type="domain" description="C2H2-type" evidence="12">
    <location>
        <begin position="329"/>
        <end position="356"/>
    </location>
</feature>
<feature type="domain" description="C2H2-type" evidence="12">
    <location>
        <begin position="413"/>
        <end position="440"/>
    </location>
</feature>
<reference evidence="16" key="1">
    <citation type="submission" date="2025-08" db="UniProtKB">
        <authorList>
            <consortium name="RefSeq"/>
        </authorList>
    </citation>
    <scope>IDENTIFICATION</scope>
    <source>
        <tissue evidence="16">Blood</tissue>
    </source>
</reference>
<feature type="domain" description="KRAB" evidence="14">
    <location>
        <begin position="180"/>
        <end position="252"/>
    </location>
</feature>
<dbReference type="Pfam" id="PF02023">
    <property type="entry name" value="SCAN"/>
    <property type="match status" value="1"/>
</dbReference>
<evidence type="ECO:0000256" key="9">
    <source>
        <dbReference type="ARBA" id="ARBA00023242"/>
    </source>
</evidence>
<feature type="domain" description="C2H2-type" evidence="12">
    <location>
        <begin position="385"/>
        <end position="412"/>
    </location>
</feature>
<evidence type="ECO:0000256" key="10">
    <source>
        <dbReference type="PROSITE-ProRule" id="PRU00042"/>
    </source>
</evidence>
<proteinExistence type="predicted"/>
<dbReference type="SMART" id="SM00431">
    <property type="entry name" value="SCAN"/>
    <property type="match status" value="1"/>
</dbReference>
<evidence type="ECO:0000259" key="14">
    <source>
        <dbReference type="PROSITE" id="PS50805"/>
    </source>
</evidence>
<dbReference type="Pfam" id="PF01352">
    <property type="entry name" value="KRAB"/>
    <property type="match status" value="1"/>
</dbReference>
<dbReference type="InterPro" id="IPR003309">
    <property type="entry name" value="SCAN_dom"/>
</dbReference>
<keyword evidence="15" id="KW-1185">Reference proteome</keyword>
<evidence type="ECO:0000256" key="2">
    <source>
        <dbReference type="ARBA" id="ARBA00004123"/>
    </source>
</evidence>
<dbReference type="PROSITE" id="PS00028">
    <property type="entry name" value="ZINC_FINGER_C2H2_1"/>
    <property type="match status" value="8"/>
</dbReference>
<dbReference type="FunFam" id="3.30.160.60:FF:002343">
    <property type="entry name" value="Zinc finger protein 33A"/>
    <property type="match status" value="4"/>
</dbReference>
<dbReference type="Gene3D" id="3.30.160.60">
    <property type="entry name" value="Classic Zinc Finger"/>
    <property type="match status" value="8"/>
</dbReference>
<dbReference type="GO" id="GO:0008270">
    <property type="term" value="F:zinc ion binding"/>
    <property type="evidence" value="ECO:0007669"/>
    <property type="project" value="UniProtKB-KW"/>
</dbReference>
<evidence type="ECO:0000259" key="13">
    <source>
        <dbReference type="PROSITE" id="PS50804"/>
    </source>
</evidence>
<feature type="domain" description="C2H2-type" evidence="12">
    <location>
        <begin position="441"/>
        <end position="468"/>
    </location>
</feature>
<feature type="domain" description="C2H2-type" evidence="12">
    <location>
        <begin position="469"/>
        <end position="496"/>
    </location>
</feature>
<feature type="domain" description="SCAN box" evidence="13">
    <location>
        <begin position="29"/>
        <end position="107"/>
    </location>
</feature>
<evidence type="ECO:0000256" key="4">
    <source>
        <dbReference type="ARBA" id="ARBA00022737"/>
    </source>
</evidence>
<dbReference type="PROSITE" id="PS50157">
    <property type="entry name" value="ZINC_FINGER_C2H2_2"/>
    <property type="match status" value="8"/>
</dbReference>
<evidence type="ECO:0000256" key="3">
    <source>
        <dbReference type="ARBA" id="ARBA00022723"/>
    </source>
</evidence>
<evidence type="ECO:0000256" key="5">
    <source>
        <dbReference type="ARBA" id="ARBA00022771"/>
    </source>
</evidence>
<evidence type="ECO:0000259" key="12">
    <source>
        <dbReference type="PROSITE" id="PS50157"/>
    </source>
</evidence>
<sequence length="503" mass="58043">MEFSKNEGSWEGTAQEPRGKNFVGLGLHHQIFRTLCYQEAEGPREVCSYLHRLCCRWLKPERCSKMEILDQVVLEQFLDVLPPEMASWVRECGPDTTSQAVALAEGFLLSQTEEKYQDQQGLSEGAEDPRQERLFWEIWPESDGGVCSLGTGRTQAGYAEPFSLYGEVETDSVQLDQELVNFRDVVVDFSDDEWALLDPGQRALHREVMEDNYVNLTSLERESRGEAEEQKKEPEAKKNQLIKQQELHADGNSSILKEYVTFYQDLLVWEKQYICYECGKSFSGSSSLTSHQRKHTGEKPYKCSECGKSFRQNGHLTIHRRIHTGEKPYKCFECGKRFSRKEYVTIHQGIHKGEKPYKCLVCRKSFNKKSHLADHQSTHTGKRPYKCSECGKSFSSKSYLTDHQNTHTGEKLYKCLECGKSFRKKSHLTSHLRIHTGEKPYQCLWCGKNFSHQSNLTTHQRIHTGEKPYQCVWCGENFGRSSSLRSHQRIHLGEKSYICSERG</sequence>
<dbReference type="SUPFAM" id="SSF109640">
    <property type="entry name" value="KRAB domain (Kruppel-associated box)"/>
    <property type="match status" value="1"/>
</dbReference>
<feature type="compositionally biased region" description="Basic and acidic residues" evidence="11">
    <location>
        <begin position="219"/>
        <end position="238"/>
    </location>
</feature>
<feature type="region of interest" description="Disordered" evidence="11">
    <location>
        <begin position="217"/>
        <end position="241"/>
    </location>
</feature>
<keyword evidence="6" id="KW-0862">Zinc</keyword>
<dbReference type="SUPFAM" id="SSF57667">
    <property type="entry name" value="beta-beta-alpha zinc fingers"/>
    <property type="match status" value="5"/>
</dbReference>
<evidence type="ECO:0000256" key="11">
    <source>
        <dbReference type="SAM" id="MobiDB-lite"/>
    </source>
</evidence>
<dbReference type="PANTHER" id="PTHR24381:SF455">
    <property type="entry name" value="RB-ASSOCIATED KRAB ZINC FINGER PROTEIN-RELATED"/>
    <property type="match status" value="1"/>
</dbReference>
<dbReference type="InterPro" id="IPR036051">
    <property type="entry name" value="KRAB_dom_sf"/>
</dbReference>
<dbReference type="Gene3D" id="1.10.4020.10">
    <property type="entry name" value="DNA breaking-rejoining enzymes"/>
    <property type="match status" value="1"/>
</dbReference>
<gene>
    <name evidence="16" type="primary">LOC129327206</name>
</gene>
<dbReference type="FunFam" id="1.10.4020.10:FF:000005">
    <property type="entry name" value="Uncharacterized protein"/>
    <property type="match status" value="1"/>
</dbReference>
<evidence type="ECO:0000313" key="15">
    <source>
        <dbReference type="Proteomes" id="UP001190640"/>
    </source>
</evidence>
<dbReference type="SMART" id="SM00349">
    <property type="entry name" value="KRAB"/>
    <property type="match status" value="1"/>
</dbReference>
<dbReference type="InterPro" id="IPR036236">
    <property type="entry name" value="Znf_C2H2_sf"/>
</dbReference>
<dbReference type="FunFam" id="3.30.160.60:FF:000739">
    <property type="entry name" value="Zgc:171418 protein"/>
    <property type="match status" value="1"/>
</dbReference>
<protein>
    <submittedName>
        <fullName evidence="16">Zinc finger protein 287-like isoform X1</fullName>
    </submittedName>
</protein>
<evidence type="ECO:0000313" key="16">
    <source>
        <dbReference type="RefSeq" id="XP_054831666.1"/>
    </source>
</evidence>